<evidence type="ECO:0000259" key="4">
    <source>
        <dbReference type="Pfam" id="PF01361"/>
    </source>
</evidence>
<dbReference type="PANTHER" id="PTHR35530">
    <property type="entry name" value="TAUTOMERASE-RELATED"/>
    <property type="match status" value="1"/>
</dbReference>
<feature type="domain" description="4-oxalocrotonate tautomerase-like" evidence="4">
    <location>
        <begin position="2"/>
        <end position="59"/>
    </location>
</feature>
<dbReference type="InterPro" id="IPR014347">
    <property type="entry name" value="Tautomerase/MIF_sf"/>
</dbReference>
<evidence type="ECO:0000256" key="2">
    <source>
        <dbReference type="ARBA" id="ARBA00023235"/>
    </source>
</evidence>
<dbReference type="SUPFAM" id="SSF55331">
    <property type="entry name" value="Tautomerase/MIF"/>
    <property type="match status" value="1"/>
</dbReference>
<evidence type="ECO:0000313" key="5">
    <source>
        <dbReference type="EMBL" id="MFB5189781.1"/>
    </source>
</evidence>
<evidence type="ECO:0000313" key="6">
    <source>
        <dbReference type="Proteomes" id="UP001579974"/>
    </source>
</evidence>
<comment type="similarity">
    <text evidence="1 3">Belongs to the 4-oxalocrotonate tautomerase family.</text>
</comment>
<dbReference type="EC" id="5.3.2.-" evidence="3"/>
<sequence length="72" mass="7949">MPFIQVHLLEGITTETKRELIRGITETTASILDTPPGTIRLVIDEVPLENWGTAGISMKEKLQDNVGSSETR</sequence>
<keyword evidence="6" id="KW-1185">Reference proteome</keyword>
<dbReference type="PANTHER" id="PTHR35530:SF1">
    <property type="entry name" value="2-HYDROXYMUCONATE TAUTOMERASE"/>
    <property type="match status" value="1"/>
</dbReference>
<evidence type="ECO:0000256" key="1">
    <source>
        <dbReference type="ARBA" id="ARBA00006723"/>
    </source>
</evidence>
<dbReference type="RefSeq" id="WP_275476400.1">
    <property type="nucleotide sequence ID" value="NZ_CP162940.1"/>
</dbReference>
<dbReference type="InterPro" id="IPR018191">
    <property type="entry name" value="4-OT"/>
</dbReference>
<keyword evidence="2 3" id="KW-0413">Isomerase</keyword>
<dbReference type="InterPro" id="IPR004370">
    <property type="entry name" value="4-OT-like_dom"/>
</dbReference>
<reference evidence="5 6" key="1">
    <citation type="journal article" date="2024" name="Int. J. Mol. Sci.">
        <title>Exploration of Alicyclobacillus spp. Genome in Search of Antibiotic Resistance.</title>
        <authorList>
            <person name="Bucka-Kolendo J."/>
            <person name="Kiousi D.E."/>
            <person name="Dekowska A."/>
            <person name="Mikolajczuk-Szczyrba A."/>
            <person name="Karadedos D.M."/>
            <person name="Michael P."/>
            <person name="Galanis A."/>
            <person name="Sokolowska B."/>
        </authorList>
    </citation>
    <scope>NUCLEOTIDE SEQUENCE [LARGE SCALE GENOMIC DNA]</scope>
    <source>
        <strain evidence="5 6">KKP 3000</strain>
    </source>
</reference>
<accession>A0ABV5ACK2</accession>
<dbReference type="Pfam" id="PF01361">
    <property type="entry name" value="Tautomerase"/>
    <property type="match status" value="1"/>
</dbReference>
<proteinExistence type="inferred from homology"/>
<dbReference type="Gene3D" id="3.30.429.10">
    <property type="entry name" value="Macrophage Migration Inhibitory Factor"/>
    <property type="match status" value="1"/>
</dbReference>
<dbReference type="Proteomes" id="UP001579974">
    <property type="component" value="Unassembled WGS sequence"/>
</dbReference>
<protein>
    <recommendedName>
        <fullName evidence="3">Tautomerase</fullName>
        <ecNumber evidence="3">5.3.2.-</ecNumber>
    </recommendedName>
</protein>
<organism evidence="5 6">
    <name type="scientific">Alicyclobacillus fastidiosus</name>
    <dbReference type="NCBI Taxonomy" id="392011"/>
    <lineage>
        <taxon>Bacteria</taxon>
        <taxon>Bacillati</taxon>
        <taxon>Bacillota</taxon>
        <taxon>Bacilli</taxon>
        <taxon>Bacillales</taxon>
        <taxon>Alicyclobacillaceae</taxon>
        <taxon>Alicyclobacillus</taxon>
    </lineage>
</organism>
<evidence type="ECO:0000256" key="3">
    <source>
        <dbReference type="RuleBase" id="RU362032"/>
    </source>
</evidence>
<name>A0ABV5ACK2_9BACL</name>
<comment type="caution">
    <text evidence="5">The sequence shown here is derived from an EMBL/GenBank/DDBJ whole genome shotgun (WGS) entry which is preliminary data.</text>
</comment>
<dbReference type="EMBL" id="JBDXSU010000004">
    <property type="protein sequence ID" value="MFB5189781.1"/>
    <property type="molecule type" value="Genomic_DNA"/>
</dbReference>
<dbReference type="NCBIfam" id="TIGR00013">
    <property type="entry name" value="taut"/>
    <property type="match status" value="1"/>
</dbReference>
<gene>
    <name evidence="5" type="ORF">KKP3000_003169</name>
</gene>